<dbReference type="Proteomes" id="UP000697710">
    <property type="component" value="Unassembled WGS sequence"/>
</dbReference>
<dbReference type="EMBL" id="JAGQHR010000625">
    <property type="protein sequence ID" value="MCA9729258.1"/>
    <property type="molecule type" value="Genomic_DNA"/>
</dbReference>
<reference evidence="1" key="1">
    <citation type="submission" date="2020-04" db="EMBL/GenBank/DDBJ databases">
        <authorList>
            <person name="Zhang T."/>
        </authorList>
    </citation>
    <scope>NUCLEOTIDE SEQUENCE</scope>
    <source>
        <strain evidence="1">HKST-UBA01</strain>
    </source>
</reference>
<organism evidence="1 2">
    <name type="scientific">Eiseniibacteriota bacterium</name>
    <dbReference type="NCBI Taxonomy" id="2212470"/>
    <lineage>
        <taxon>Bacteria</taxon>
        <taxon>Candidatus Eiseniibacteriota</taxon>
    </lineage>
</organism>
<sequence>PMAADADVRAPDPGPSYVSLGAEKGWTIRVYPNQSGIGATAICTSEDSHHHVDLIVDGARYRFDKDGQADIPSMRGDRWEIELVDE</sequence>
<gene>
    <name evidence="1" type="ORF">KC729_16340</name>
</gene>
<accession>A0A956M1T9</accession>
<comment type="caution">
    <text evidence="1">The sequence shown here is derived from an EMBL/GenBank/DDBJ whole genome shotgun (WGS) entry which is preliminary data.</text>
</comment>
<dbReference type="AlphaFoldDB" id="A0A956M1T9"/>
<name>A0A956M1T9_UNCEI</name>
<evidence type="ECO:0000313" key="1">
    <source>
        <dbReference type="EMBL" id="MCA9729258.1"/>
    </source>
</evidence>
<protein>
    <submittedName>
        <fullName evidence="1">Uncharacterized protein</fullName>
    </submittedName>
</protein>
<reference evidence="1" key="2">
    <citation type="journal article" date="2021" name="Microbiome">
        <title>Successional dynamics and alternative stable states in a saline activated sludge microbial community over 9 years.</title>
        <authorList>
            <person name="Wang Y."/>
            <person name="Ye J."/>
            <person name="Ju F."/>
            <person name="Liu L."/>
            <person name="Boyd J.A."/>
            <person name="Deng Y."/>
            <person name="Parks D.H."/>
            <person name="Jiang X."/>
            <person name="Yin X."/>
            <person name="Woodcroft B.J."/>
            <person name="Tyson G.W."/>
            <person name="Hugenholtz P."/>
            <person name="Polz M.F."/>
            <person name="Zhang T."/>
        </authorList>
    </citation>
    <scope>NUCLEOTIDE SEQUENCE</scope>
    <source>
        <strain evidence="1">HKST-UBA01</strain>
    </source>
</reference>
<feature type="non-terminal residue" evidence="1">
    <location>
        <position position="1"/>
    </location>
</feature>
<evidence type="ECO:0000313" key="2">
    <source>
        <dbReference type="Proteomes" id="UP000697710"/>
    </source>
</evidence>
<proteinExistence type="predicted"/>